<reference evidence="2" key="1">
    <citation type="submission" date="2022-10" db="EMBL/GenBank/DDBJ databases">
        <title>Adaptive evolution leads to modifications in subtelomeric GC content in a zoonotic Cryptosporidium species.</title>
        <authorList>
            <person name="Li J."/>
            <person name="Feng Y."/>
            <person name="Xiao L."/>
        </authorList>
    </citation>
    <scope>NUCLEOTIDE SEQUENCE</scope>
    <source>
        <strain evidence="2">25894</strain>
    </source>
</reference>
<feature type="region of interest" description="Disordered" evidence="1">
    <location>
        <begin position="86"/>
        <end position="108"/>
    </location>
</feature>
<name>A0ABQ8P3Y5_9CRYT</name>
<keyword evidence="3" id="KW-1185">Reference proteome</keyword>
<gene>
    <name evidence="2" type="ORF">OJ252_3724</name>
</gene>
<sequence>MNNNFVLGVNKNHDYLVDFVSYILNSRESSLPKLSLPILGSAGVPNLLLNEKLTQERHERNSEKFEFFNRYLKKAPSYSDICHQKTKFRSPKRYPERHNIESSHKNRSVPLSNIESNPIFNYYSKFSNRDITPLRERACLACKKSSLQRHNEQRKIKTSNSHDNISFDRRTYSNKEKISAINELYNHLIESKNANNLKNILNETKKLDQINKIKNNTKTIHYPKNTTRCNSKSPIKKTVHEICINIKNTSAFHELSSNYKEKNHQLIFNTDPIKFKSRSLLIPIERLSI</sequence>
<organism evidence="2 3">
    <name type="scientific">Cryptosporidium canis</name>
    <dbReference type="NCBI Taxonomy" id="195482"/>
    <lineage>
        <taxon>Eukaryota</taxon>
        <taxon>Sar</taxon>
        <taxon>Alveolata</taxon>
        <taxon>Apicomplexa</taxon>
        <taxon>Conoidasida</taxon>
        <taxon>Coccidia</taxon>
        <taxon>Eucoccidiorida</taxon>
        <taxon>Eimeriorina</taxon>
        <taxon>Cryptosporidiidae</taxon>
        <taxon>Cryptosporidium</taxon>
    </lineage>
</organism>
<evidence type="ECO:0000256" key="1">
    <source>
        <dbReference type="SAM" id="MobiDB-lite"/>
    </source>
</evidence>
<protein>
    <submittedName>
        <fullName evidence="2">Uncharacterized protein</fullName>
    </submittedName>
</protein>
<accession>A0ABQ8P3Y5</accession>
<proteinExistence type="predicted"/>
<evidence type="ECO:0000313" key="2">
    <source>
        <dbReference type="EMBL" id="KAJ1604419.1"/>
    </source>
</evidence>
<evidence type="ECO:0000313" key="3">
    <source>
        <dbReference type="Proteomes" id="UP001071777"/>
    </source>
</evidence>
<comment type="caution">
    <text evidence="2">The sequence shown here is derived from an EMBL/GenBank/DDBJ whole genome shotgun (WGS) entry which is preliminary data.</text>
</comment>
<dbReference type="Proteomes" id="UP001071777">
    <property type="component" value="Unassembled WGS sequence"/>
</dbReference>
<dbReference type="EMBL" id="JAPCXB010000253">
    <property type="protein sequence ID" value="KAJ1604419.1"/>
    <property type="molecule type" value="Genomic_DNA"/>
</dbReference>
<feature type="compositionally biased region" description="Basic and acidic residues" evidence="1">
    <location>
        <begin position="93"/>
        <end position="104"/>
    </location>
</feature>